<protein>
    <submittedName>
        <fullName evidence="2">Uncharacterized protein</fullName>
    </submittedName>
</protein>
<name>A0A7S3KJM9_EUPCR</name>
<reference evidence="2" key="1">
    <citation type="submission" date="2021-01" db="EMBL/GenBank/DDBJ databases">
        <authorList>
            <person name="Corre E."/>
            <person name="Pelletier E."/>
            <person name="Niang G."/>
            <person name="Scheremetjew M."/>
            <person name="Finn R."/>
            <person name="Kale V."/>
            <person name="Holt S."/>
            <person name="Cochrane G."/>
            <person name="Meng A."/>
            <person name="Brown T."/>
            <person name="Cohen L."/>
        </authorList>
    </citation>
    <scope>NUCLEOTIDE SEQUENCE</scope>
    <source>
        <strain evidence="2">CT5</strain>
    </source>
</reference>
<proteinExistence type="predicted"/>
<accession>A0A7S3KJM9</accession>
<sequence>MDNRETKRLVNTSRHKYEMDAKGNYELLYPILTKTGEIIPDIGDNYSVSCFSRLSTKSASVTSSMNEEFKKFQNEQSNLNDEPKPEEATKNLSEEEKLAK</sequence>
<evidence type="ECO:0000313" key="2">
    <source>
        <dbReference type="EMBL" id="CAE0385992.1"/>
    </source>
</evidence>
<dbReference type="AlphaFoldDB" id="A0A7S3KJM9"/>
<gene>
    <name evidence="2" type="ORF">ECRA1380_LOCUS10956</name>
</gene>
<feature type="region of interest" description="Disordered" evidence="1">
    <location>
        <begin position="72"/>
        <end position="100"/>
    </location>
</feature>
<evidence type="ECO:0000256" key="1">
    <source>
        <dbReference type="SAM" id="MobiDB-lite"/>
    </source>
</evidence>
<organism evidence="2">
    <name type="scientific">Euplotes crassus</name>
    <dbReference type="NCBI Taxonomy" id="5936"/>
    <lineage>
        <taxon>Eukaryota</taxon>
        <taxon>Sar</taxon>
        <taxon>Alveolata</taxon>
        <taxon>Ciliophora</taxon>
        <taxon>Intramacronucleata</taxon>
        <taxon>Spirotrichea</taxon>
        <taxon>Hypotrichia</taxon>
        <taxon>Euplotida</taxon>
        <taxon>Euplotidae</taxon>
        <taxon>Moneuplotes</taxon>
    </lineage>
</organism>
<feature type="compositionally biased region" description="Basic and acidic residues" evidence="1">
    <location>
        <begin position="81"/>
        <end position="100"/>
    </location>
</feature>
<dbReference type="EMBL" id="HBIK01023588">
    <property type="protein sequence ID" value="CAE0385992.1"/>
    <property type="molecule type" value="Transcribed_RNA"/>
</dbReference>